<proteinExistence type="predicted"/>
<dbReference type="AlphaFoldDB" id="A0A432XQY0"/>
<evidence type="ECO:0000259" key="4">
    <source>
        <dbReference type="PROSITE" id="PS50110"/>
    </source>
</evidence>
<name>A0A432XQY0_9GAMM</name>
<dbReference type="InterPro" id="IPR050595">
    <property type="entry name" value="Bact_response_regulator"/>
</dbReference>
<feature type="domain" description="Response regulatory" evidence="4">
    <location>
        <begin position="6"/>
        <end position="122"/>
    </location>
</feature>
<dbReference type="Proteomes" id="UP000287330">
    <property type="component" value="Unassembled WGS sequence"/>
</dbReference>
<dbReference type="GO" id="GO:0000160">
    <property type="term" value="P:phosphorelay signal transduction system"/>
    <property type="evidence" value="ECO:0007669"/>
    <property type="project" value="UniProtKB-KW"/>
</dbReference>
<dbReference type="PANTHER" id="PTHR44591:SF14">
    <property type="entry name" value="PROTEIN PILG"/>
    <property type="match status" value="1"/>
</dbReference>
<reference evidence="6" key="1">
    <citation type="journal article" date="2018" name="Front. Microbiol.">
        <title>Genome-Based Analysis Reveals the Taxonomy and Diversity of the Family Idiomarinaceae.</title>
        <authorList>
            <person name="Liu Y."/>
            <person name="Lai Q."/>
            <person name="Shao Z."/>
        </authorList>
    </citation>
    <scope>NUCLEOTIDE SEQUENCE [LARGE SCALE GENOMIC DNA]</scope>
    <source>
        <strain evidence="6">F23</strain>
    </source>
</reference>
<dbReference type="Gene3D" id="3.40.50.2300">
    <property type="match status" value="1"/>
</dbReference>
<keyword evidence="2" id="KW-0902">Two-component regulatory system</keyword>
<comment type="caution">
    <text evidence="5">The sequence shown here is derived from an EMBL/GenBank/DDBJ whole genome shotgun (WGS) entry which is preliminary data.</text>
</comment>
<keyword evidence="6" id="KW-1185">Reference proteome</keyword>
<dbReference type="InterPro" id="IPR011006">
    <property type="entry name" value="CheY-like_superfamily"/>
</dbReference>
<dbReference type="OrthoDB" id="9801101at2"/>
<evidence type="ECO:0000256" key="2">
    <source>
        <dbReference type="ARBA" id="ARBA00023012"/>
    </source>
</evidence>
<dbReference type="EMBL" id="PIPV01000013">
    <property type="protein sequence ID" value="RUO51139.1"/>
    <property type="molecule type" value="Genomic_DNA"/>
</dbReference>
<keyword evidence="1 3" id="KW-0597">Phosphoprotein</keyword>
<dbReference type="SUPFAM" id="SSF52172">
    <property type="entry name" value="CheY-like"/>
    <property type="match status" value="1"/>
</dbReference>
<evidence type="ECO:0000256" key="1">
    <source>
        <dbReference type="ARBA" id="ARBA00022553"/>
    </source>
</evidence>
<organism evidence="5 6">
    <name type="scientific">Idiomarina fontislapidosi</name>
    <dbReference type="NCBI Taxonomy" id="263723"/>
    <lineage>
        <taxon>Bacteria</taxon>
        <taxon>Pseudomonadati</taxon>
        <taxon>Pseudomonadota</taxon>
        <taxon>Gammaproteobacteria</taxon>
        <taxon>Alteromonadales</taxon>
        <taxon>Idiomarinaceae</taxon>
        <taxon>Idiomarina</taxon>
    </lineage>
</organism>
<protein>
    <recommendedName>
        <fullName evidence="4">Response regulatory domain-containing protein</fullName>
    </recommendedName>
</protein>
<dbReference type="PROSITE" id="PS50110">
    <property type="entry name" value="RESPONSE_REGULATORY"/>
    <property type="match status" value="1"/>
</dbReference>
<dbReference type="RefSeq" id="WP_110575993.1">
    <property type="nucleotide sequence ID" value="NZ_PIPV01000013.1"/>
</dbReference>
<evidence type="ECO:0000256" key="3">
    <source>
        <dbReference type="PROSITE-ProRule" id="PRU00169"/>
    </source>
</evidence>
<feature type="modified residue" description="4-aspartylphosphate" evidence="3">
    <location>
        <position position="56"/>
    </location>
</feature>
<sequence>MKRLKRALIVDDNNTNLMVLKELIEMIGVQQVIAETNPIYALNILKKTPVDCVLIDQNMPEMSGLTLYEELKKVLQTTPATFLVSAIDDSDLRVRARNLGMEGFISKPFRYEIIERMLRDLDSRL</sequence>
<dbReference type="CDD" id="cd17546">
    <property type="entry name" value="REC_hyHK_CKI1_RcsC-like"/>
    <property type="match status" value="1"/>
</dbReference>
<accession>A0A432XQY0</accession>
<gene>
    <name evidence="5" type="ORF">CWE25_12090</name>
</gene>
<dbReference type="Pfam" id="PF00072">
    <property type="entry name" value="Response_reg"/>
    <property type="match status" value="1"/>
</dbReference>
<dbReference type="PANTHER" id="PTHR44591">
    <property type="entry name" value="STRESS RESPONSE REGULATOR PROTEIN 1"/>
    <property type="match status" value="1"/>
</dbReference>
<dbReference type="InterPro" id="IPR001789">
    <property type="entry name" value="Sig_transdc_resp-reg_receiver"/>
</dbReference>
<evidence type="ECO:0000313" key="6">
    <source>
        <dbReference type="Proteomes" id="UP000287330"/>
    </source>
</evidence>
<dbReference type="SMART" id="SM00448">
    <property type="entry name" value="REC"/>
    <property type="match status" value="1"/>
</dbReference>
<evidence type="ECO:0000313" key="5">
    <source>
        <dbReference type="EMBL" id="RUO51139.1"/>
    </source>
</evidence>